<protein>
    <submittedName>
        <fullName evidence="1">Uncharacterized protein</fullName>
    </submittedName>
</protein>
<keyword evidence="2" id="KW-1185">Reference proteome</keyword>
<dbReference type="AlphaFoldDB" id="A0A9E7FF58"/>
<evidence type="ECO:0000313" key="1">
    <source>
        <dbReference type="EMBL" id="URD93156.1"/>
    </source>
</evidence>
<gene>
    <name evidence="1" type="ORF">MUK42_30537</name>
</gene>
<reference evidence="1" key="1">
    <citation type="submission" date="2022-05" db="EMBL/GenBank/DDBJ databases">
        <title>The Musa troglodytarum L. genome provides insights into the mechanism of non-climacteric behaviour and enrichment of carotenoids.</title>
        <authorList>
            <person name="Wang J."/>
        </authorList>
    </citation>
    <scope>NUCLEOTIDE SEQUENCE</scope>
    <source>
        <tissue evidence="1">Leaf</tissue>
    </source>
</reference>
<evidence type="ECO:0000313" key="2">
    <source>
        <dbReference type="Proteomes" id="UP001055439"/>
    </source>
</evidence>
<accession>A0A9E7FF58</accession>
<name>A0A9E7FF58_9LILI</name>
<organism evidence="1 2">
    <name type="scientific">Musa troglodytarum</name>
    <name type="common">fe'i banana</name>
    <dbReference type="NCBI Taxonomy" id="320322"/>
    <lineage>
        <taxon>Eukaryota</taxon>
        <taxon>Viridiplantae</taxon>
        <taxon>Streptophyta</taxon>
        <taxon>Embryophyta</taxon>
        <taxon>Tracheophyta</taxon>
        <taxon>Spermatophyta</taxon>
        <taxon>Magnoliopsida</taxon>
        <taxon>Liliopsida</taxon>
        <taxon>Zingiberales</taxon>
        <taxon>Musaceae</taxon>
        <taxon>Musa</taxon>
    </lineage>
</organism>
<sequence length="204" mass="22736">MKHKKNGRPAHQMQPPTCSCKLPLLPISHPRIMRSKPHQAWLAKRLHEEASINQGFDLERNILMATYRAAWSLLIHIQSLDEADSVAVHDVSFLLDTNDVDVKGYPNDPSVLNMHSWCQPKPPGILIAWHRMSLTAERLAKEASTRTSCCVQKPNGEAGELARIGMDGGLRLLLLLNLPPSAKRSGVALLLSSKSLTLYRCRPN</sequence>
<dbReference type="Proteomes" id="UP001055439">
    <property type="component" value="Chromosome 3"/>
</dbReference>
<proteinExistence type="predicted"/>
<dbReference type="OrthoDB" id="10436108at2759"/>
<dbReference type="EMBL" id="CP097505">
    <property type="protein sequence ID" value="URD93156.1"/>
    <property type="molecule type" value="Genomic_DNA"/>
</dbReference>